<feature type="transmembrane region" description="Helical" evidence="3">
    <location>
        <begin position="570"/>
        <end position="593"/>
    </location>
</feature>
<dbReference type="Gene3D" id="1.20.1250.20">
    <property type="entry name" value="MFS general substrate transporter like domains"/>
    <property type="match status" value="2"/>
</dbReference>
<feature type="transmembrane region" description="Helical" evidence="3">
    <location>
        <begin position="483"/>
        <end position="503"/>
    </location>
</feature>
<feature type="transmembrane region" description="Helical" evidence="3">
    <location>
        <begin position="6"/>
        <end position="24"/>
    </location>
</feature>
<feature type="transmembrane region" description="Helical" evidence="3">
    <location>
        <begin position="65"/>
        <end position="85"/>
    </location>
</feature>
<sequence length="938" mass="103486">MEVARFFAGVGSSTYSSMIGGVISDIYKPHERNAPMAVFSGGALFGAGLGPLFCVFIVQYLNWRWIFWVQVIVNALTALAFIMFLPETRQNVLLRQKADVLNQWYKEEADSVSGFEVTVSEERQTVLSRQIKWRTQGDEGRESIGQMIAASMTLPFVLLFTEPIVFFFSLWAAFSWSILYLGFAAVPLIFTTVYGFDLSTANAIFTSSCIASLIATPISIYQERWLNTVTNPKISLNRPERRLYFSCVESICLPIGLFILGWTAREQVHWIVPAIGLGISTLGIFTIYLAVFNYLADSYHGYASSALAAQSFCRNCLGGIFPLVTVQMYTNLGHGIPLAVLPMSLAQHVTQAEGFDYERPAEQPDQSGDSEAVFGTLQPLSTDSFINNNDPQWRRLSFAPIEQAHVEKPIAAYKVSNAKRWAQVATGIVACWLAAGIVFGFAALKPILIAEGVYSDLCDANDLVTADDGEYIPCTEQDLRLNLFFVVASVTANVSSLLAGSVLDRYGRRTCWILSSICLTIGCVLMAASHNFEGYFDGYFLGNIFLALGGTFVFVSSFQLANAFPKYSGLIIALVTGAFDASAAVFLIYQMVYDATNGQLSLEKFFYAYIAIPVLVLIAEVAYMPARSYHTMPQLEEKIEKAQDDTRDAHDSDNDISDDRTLRKVRSARADRRLSKLDQIEEVAGDAQAREERVKVNEERQEASGVWGVLHGVPAHKQIQSPWFILILLLTIVQMLRMNYFIATIRAQYRFMLGSEAEADAINHFFDIALPVGGLVSTPFIGFLLNNLSVPTTFGVLTVLIVAIGLLNCLPFVWAGYATVVFFVVFRPLYYSAISDYATKVFGFATFGRIYGTIVCVSGLINFSQSGLDALTHGPLRGDPTPVNITLGAAGTVVGLILTAFVAFKGRTFVKEEKPALDAMEERQRLLSTAGQDYGTRD</sequence>
<dbReference type="PROSITE" id="PS50850">
    <property type="entry name" value="MFS"/>
    <property type="match status" value="1"/>
</dbReference>
<feature type="transmembrane region" description="Helical" evidence="3">
    <location>
        <begin position="605"/>
        <end position="623"/>
    </location>
</feature>
<feature type="transmembrane region" description="Helical" evidence="3">
    <location>
        <begin position="270"/>
        <end position="295"/>
    </location>
</feature>
<keyword evidence="3" id="KW-0472">Membrane</keyword>
<gene>
    <name evidence="5" type="ORF">CKAH01_05775</name>
</gene>
<dbReference type="EMBL" id="VYYT01000211">
    <property type="protein sequence ID" value="KAK2756254.1"/>
    <property type="molecule type" value="Genomic_DNA"/>
</dbReference>
<dbReference type="GO" id="GO:0000329">
    <property type="term" value="C:fungal-type vacuole membrane"/>
    <property type="evidence" value="ECO:0007669"/>
    <property type="project" value="TreeGrafter"/>
</dbReference>
<feature type="transmembrane region" description="Helical" evidence="3">
    <location>
        <begin position="243"/>
        <end position="264"/>
    </location>
</feature>
<comment type="caution">
    <text evidence="5">The sequence shown here is derived from an EMBL/GenBank/DDBJ whole genome shotgun (WGS) entry which is preliminary data.</text>
</comment>
<dbReference type="SUPFAM" id="SSF103473">
    <property type="entry name" value="MFS general substrate transporter"/>
    <property type="match status" value="2"/>
</dbReference>
<feature type="transmembrane region" description="Helical" evidence="3">
    <location>
        <begin position="812"/>
        <end position="830"/>
    </location>
</feature>
<feature type="transmembrane region" description="Helical" evidence="3">
    <location>
        <begin position="842"/>
        <end position="863"/>
    </location>
</feature>
<accession>A0AAD9YDD5</accession>
<keyword evidence="3" id="KW-1133">Transmembrane helix</keyword>
<feature type="transmembrane region" description="Helical" evidence="3">
    <location>
        <begin position="424"/>
        <end position="444"/>
    </location>
</feature>
<evidence type="ECO:0000313" key="5">
    <source>
        <dbReference type="EMBL" id="KAK2756254.1"/>
    </source>
</evidence>
<evidence type="ECO:0000256" key="2">
    <source>
        <dbReference type="SAM" id="MobiDB-lite"/>
    </source>
</evidence>
<evidence type="ECO:0000256" key="1">
    <source>
        <dbReference type="ARBA" id="ARBA00004141"/>
    </source>
</evidence>
<dbReference type="Proteomes" id="UP001281614">
    <property type="component" value="Unassembled WGS sequence"/>
</dbReference>
<dbReference type="InterPro" id="IPR036259">
    <property type="entry name" value="MFS_trans_sf"/>
</dbReference>
<feature type="transmembrane region" description="Helical" evidence="3">
    <location>
        <begin position="788"/>
        <end position="806"/>
    </location>
</feature>
<keyword evidence="3" id="KW-0812">Transmembrane</keyword>
<dbReference type="GO" id="GO:0022857">
    <property type="term" value="F:transmembrane transporter activity"/>
    <property type="evidence" value="ECO:0007669"/>
    <property type="project" value="InterPro"/>
</dbReference>
<name>A0AAD9YDD5_COLKA</name>
<dbReference type="InterPro" id="IPR020846">
    <property type="entry name" value="MFS_dom"/>
</dbReference>
<dbReference type="PANTHER" id="PTHR20772:SF4">
    <property type="entry name" value="HYPOTHETICAL AMINO ACID TRANSPORTER (EUROFUNG)"/>
    <property type="match status" value="1"/>
</dbReference>
<feature type="domain" description="Major facilitator superfamily (MFS) profile" evidence="4">
    <location>
        <begin position="1"/>
        <end position="89"/>
    </location>
</feature>
<dbReference type="InterPro" id="IPR052599">
    <property type="entry name" value="SLC43A_AATransporter"/>
</dbReference>
<comment type="subcellular location">
    <subcellularLocation>
        <location evidence="1">Membrane</location>
        <topology evidence="1">Multi-pass membrane protein</topology>
    </subcellularLocation>
</comment>
<feature type="transmembrane region" description="Helical" evidence="3">
    <location>
        <begin position="723"/>
        <end position="742"/>
    </location>
</feature>
<feature type="transmembrane region" description="Helical" evidence="3">
    <location>
        <begin position="510"/>
        <end position="528"/>
    </location>
</feature>
<proteinExistence type="predicted"/>
<feature type="transmembrane region" description="Helical" evidence="3">
    <location>
        <begin position="762"/>
        <end position="781"/>
    </location>
</feature>
<dbReference type="InterPro" id="IPR011701">
    <property type="entry name" value="MFS"/>
</dbReference>
<organism evidence="5 6">
    <name type="scientific">Colletotrichum kahawae</name>
    <name type="common">Coffee berry disease fungus</name>
    <dbReference type="NCBI Taxonomy" id="34407"/>
    <lineage>
        <taxon>Eukaryota</taxon>
        <taxon>Fungi</taxon>
        <taxon>Dikarya</taxon>
        <taxon>Ascomycota</taxon>
        <taxon>Pezizomycotina</taxon>
        <taxon>Sordariomycetes</taxon>
        <taxon>Hypocreomycetidae</taxon>
        <taxon>Glomerellales</taxon>
        <taxon>Glomerellaceae</taxon>
        <taxon>Colletotrichum</taxon>
        <taxon>Colletotrichum gloeosporioides species complex</taxon>
    </lineage>
</organism>
<feature type="transmembrane region" description="Helical" evidence="3">
    <location>
        <begin position="540"/>
        <end position="558"/>
    </location>
</feature>
<evidence type="ECO:0000256" key="3">
    <source>
        <dbReference type="SAM" id="Phobius"/>
    </source>
</evidence>
<feature type="transmembrane region" description="Helical" evidence="3">
    <location>
        <begin position="883"/>
        <end position="904"/>
    </location>
</feature>
<keyword evidence="6" id="KW-1185">Reference proteome</keyword>
<feature type="region of interest" description="Disordered" evidence="2">
    <location>
        <begin position="641"/>
        <end position="660"/>
    </location>
</feature>
<dbReference type="AlphaFoldDB" id="A0AAD9YDD5"/>
<feature type="transmembrane region" description="Helical" evidence="3">
    <location>
        <begin position="203"/>
        <end position="222"/>
    </location>
</feature>
<evidence type="ECO:0000313" key="6">
    <source>
        <dbReference type="Proteomes" id="UP001281614"/>
    </source>
</evidence>
<evidence type="ECO:0000259" key="4">
    <source>
        <dbReference type="PROSITE" id="PS50850"/>
    </source>
</evidence>
<dbReference type="PANTHER" id="PTHR20772">
    <property type="entry name" value="PROTEIN FMP42"/>
    <property type="match status" value="1"/>
</dbReference>
<dbReference type="Pfam" id="PF07690">
    <property type="entry name" value="MFS_1"/>
    <property type="match status" value="2"/>
</dbReference>
<reference evidence="5" key="1">
    <citation type="submission" date="2023-02" db="EMBL/GenBank/DDBJ databases">
        <title>Colletotrichum kahawae CIFC_Que2 genome sequencing and assembly.</title>
        <authorList>
            <person name="Baroncelli R."/>
        </authorList>
    </citation>
    <scope>NUCLEOTIDE SEQUENCE</scope>
    <source>
        <strain evidence="5">CIFC_Que2</strain>
    </source>
</reference>
<feature type="transmembrane region" description="Helical" evidence="3">
    <location>
        <begin position="36"/>
        <end position="59"/>
    </location>
</feature>
<protein>
    <submittedName>
        <fullName evidence="5">Major facilitator superfamily transporter</fullName>
    </submittedName>
</protein>
<feature type="transmembrane region" description="Helical" evidence="3">
    <location>
        <begin position="156"/>
        <end position="183"/>
    </location>
</feature>